<proteinExistence type="predicted"/>
<gene>
    <name evidence="1" type="ORF">QAD02_017361</name>
</gene>
<evidence type="ECO:0000313" key="1">
    <source>
        <dbReference type="EMBL" id="KAJ8681569.1"/>
    </source>
</evidence>
<dbReference type="Proteomes" id="UP001239111">
    <property type="component" value="Chromosome 1"/>
</dbReference>
<reference evidence="1" key="1">
    <citation type="submission" date="2023-04" db="EMBL/GenBank/DDBJ databases">
        <title>A chromosome-level genome assembly of the parasitoid wasp Eretmocerus hayati.</title>
        <authorList>
            <person name="Zhong Y."/>
            <person name="Liu S."/>
            <person name="Liu Y."/>
        </authorList>
    </citation>
    <scope>NUCLEOTIDE SEQUENCE</scope>
    <source>
        <strain evidence="1">ZJU_SS_LIU_2023</strain>
    </source>
</reference>
<sequence length="515" mass="57956">MHDTAVFNNEEAQVESSSKRMRLDDGCNNNINGTTNVENDTWSCSGNTSLVEPEILEDMGVSMLADGEASRESLQILKTQECTVSPKNFEVDRYIKTQDSLNETQKTFNSNDFEGANLERLTTFEGEDAVTFSTINNESGYASRADTENLVETKESFSKEDSNDATDKSDSGSFLLFRRKKKPSVIGEDKFNKLSDEMILMILKWLPKKCLVRSMLVCKRWYQIACDEALWTRLDLGSKVLNEGTLGHILPRGVQILRLAQAEVAHPAFLETSNDINCDDYVCKLQHLDLSMAVILPCDLADVLSKCRYLKKLSLEKCQLSSSSCESISLNQDLEVLNLTMCEGIDLDCVKDLMKLTRLTSLNLAWCALDSESMEYLCQSLPPTITRLNIAGCRKTLTDDNLRDLVARCPNLVELDLSDCTMLTINTVHSLMSLGELEHLSLSRCYSIPTSLHLRLVQMPRLKYLDIYGLISEDLLKTYQAKCTTVEINKFLFSAVARPTVGVRRTSIWGLRVRD</sequence>
<dbReference type="EMBL" id="CM056741">
    <property type="protein sequence ID" value="KAJ8681569.1"/>
    <property type="molecule type" value="Genomic_DNA"/>
</dbReference>
<keyword evidence="2" id="KW-1185">Reference proteome</keyword>
<evidence type="ECO:0000313" key="2">
    <source>
        <dbReference type="Proteomes" id="UP001239111"/>
    </source>
</evidence>
<name>A0ACC2PE14_9HYME</name>
<protein>
    <submittedName>
        <fullName evidence="1">Uncharacterized protein</fullName>
    </submittedName>
</protein>
<comment type="caution">
    <text evidence="1">The sequence shown here is derived from an EMBL/GenBank/DDBJ whole genome shotgun (WGS) entry which is preliminary data.</text>
</comment>
<organism evidence="1 2">
    <name type="scientific">Eretmocerus hayati</name>
    <dbReference type="NCBI Taxonomy" id="131215"/>
    <lineage>
        <taxon>Eukaryota</taxon>
        <taxon>Metazoa</taxon>
        <taxon>Ecdysozoa</taxon>
        <taxon>Arthropoda</taxon>
        <taxon>Hexapoda</taxon>
        <taxon>Insecta</taxon>
        <taxon>Pterygota</taxon>
        <taxon>Neoptera</taxon>
        <taxon>Endopterygota</taxon>
        <taxon>Hymenoptera</taxon>
        <taxon>Apocrita</taxon>
        <taxon>Proctotrupomorpha</taxon>
        <taxon>Chalcidoidea</taxon>
        <taxon>Aphelinidae</taxon>
        <taxon>Aphelininae</taxon>
        <taxon>Eretmocerus</taxon>
    </lineage>
</organism>
<accession>A0ACC2PE14</accession>